<evidence type="ECO:0000313" key="2">
    <source>
        <dbReference type="Proteomes" id="UP001526430"/>
    </source>
</evidence>
<dbReference type="Proteomes" id="UP001526430">
    <property type="component" value="Unassembled WGS sequence"/>
</dbReference>
<accession>A0ABT3P1Y7</accession>
<sequence>MPTSIVNLGAEDPNNEALLLVEAQGWKVDPLPPDTRRFFFSALSHKQPPSPEDLSESVEAVARSLRRAHVSNALLSPLLPSWFFAPLEAALIEGSIEPFHDSALGKLLETGRGGIRGDVPAPKPKGARIYKLFGTEVSSAETENDVVLAPLAAVARVRLLKEDYVLRDTADAVERVHYAAEELRRILLRHAETSPIFVWLDLHPALTSLFGAEAYQ</sequence>
<comment type="caution">
    <text evidence="1">The sequence shown here is derived from an EMBL/GenBank/DDBJ whole genome shotgun (WGS) entry which is preliminary data.</text>
</comment>
<keyword evidence="2" id="KW-1185">Reference proteome</keyword>
<dbReference type="EMBL" id="JAPFQI010000037">
    <property type="protein sequence ID" value="MCW8088421.1"/>
    <property type="molecule type" value="Genomic_DNA"/>
</dbReference>
<name>A0ABT3P1Y7_9PROT</name>
<protein>
    <submittedName>
        <fullName evidence="1">Uncharacterized protein</fullName>
    </submittedName>
</protein>
<evidence type="ECO:0000313" key="1">
    <source>
        <dbReference type="EMBL" id="MCW8088421.1"/>
    </source>
</evidence>
<reference evidence="1 2" key="1">
    <citation type="submission" date="2022-10" db="EMBL/GenBank/DDBJ databases">
        <title>Roseococcus glaciei nov., sp. nov., isolated from glacier.</title>
        <authorList>
            <person name="Liu Q."/>
            <person name="Xin Y.-H."/>
        </authorList>
    </citation>
    <scope>NUCLEOTIDE SEQUENCE [LARGE SCALE GENOMIC DNA]</scope>
    <source>
        <strain evidence="1 2">MDT2-1-1</strain>
    </source>
</reference>
<organism evidence="1 2">
    <name type="scientific">Sabulicella glaciei</name>
    <dbReference type="NCBI Taxonomy" id="2984948"/>
    <lineage>
        <taxon>Bacteria</taxon>
        <taxon>Pseudomonadati</taxon>
        <taxon>Pseudomonadota</taxon>
        <taxon>Alphaproteobacteria</taxon>
        <taxon>Acetobacterales</taxon>
        <taxon>Acetobacteraceae</taxon>
        <taxon>Sabulicella</taxon>
    </lineage>
</organism>
<dbReference type="RefSeq" id="WP_301592657.1">
    <property type="nucleotide sequence ID" value="NZ_JAPFQI010000037.1"/>
</dbReference>
<gene>
    <name evidence="1" type="ORF">OF850_22835</name>
</gene>
<proteinExistence type="predicted"/>